<dbReference type="SUPFAM" id="SSF52518">
    <property type="entry name" value="Thiamin diphosphate-binding fold (THDP-binding)"/>
    <property type="match status" value="1"/>
</dbReference>
<protein>
    <recommendedName>
        <fullName evidence="4">Dehydrogenase E1 component domain-containing protein</fullName>
    </recommendedName>
</protein>
<sequence>MELELLKNLLFDMIRVRMVEETIAAKYSEQEMRCPVHLSVGQEATAVGVCSVLGDEDFAFSAHRSHAHYLAKGGDLKAMLSELYGRKDGCCRGKGGSMHLIDRSCGFMGAVPILASSIPIGVGAAFGSVLKKSPKVSVVFFGDGALEEGAFTESLNFAILKHLPVIFVCENNLYSVFSHVSSRRPTYREIYEVVEGYGIASVHGYGNDVVEVNK</sequence>
<evidence type="ECO:0000259" key="4">
    <source>
        <dbReference type="Pfam" id="PF00676"/>
    </source>
</evidence>
<dbReference type="PANTHER" id="PTHR11516">
    <property type="entry name" value="PYRUVATE DEHYDROGENASE E1 COMPONENT, ALPHA SUBUNIT BACTERIAL AND ORGANELLAR"/>
    <property type="match status" value="1"/>
</dbReference>
<dbReference type="GO" id="GO:0006086">
    <property type="term" value="P:pyruvate decarboxylation to acetyl-CoA"/>
    <property type="evidence" value="ECO:0007669"/>
    <property type="project" value="TreeGrafter"/>
</dbReference>
<gene>
    <name evidence="5" type="ORF">METZ01_LOCUS350268</name>
</gene>
<name>A0A382RI77_9ZZZZ</name>
<dbReference type="InterPro" id="IPR001017">
    <property type="entry name" value="DH_E1"/>
</dbReference>
<comment type="cofactor">
    <cofactor evidence="1">
        <name>thiamine diphosphate</name>
        <dbReference type="ChEBI" id="CHEBI:58937"/>
    </cofactor>
</comment>
<dbReference type="EMBL" id="UINC01121923">
    <property type="protein sequence ID" value="SVC97414.1"/>
    <property type="molecule type" value="Genomic_DNA"/>
</dbReference>
<dbReference type="InterPro" id="IPR029061">
    <property type="entry name" value="THDP-binding"/>
</dbReference>
<dbReference type="CDD" id="cd02000">
    <property type="entry name" value="TPP_E1_PDC_ADC_BCADC"/>
    <property type="match status" value="1"/>
</dbReference>
<dbReference type="AlphaFoldDB" id="A0A382RI77"/>
<dbReference type="Pfam" id="PF00676">
    <property type="entry name" value="E1_dh"/>
    <property type="match status" value="1"/>
</dbReference>
<dbReference type="Gene3D" id="3.40.50.970">
    <property type="match status" value="1"/>
</dbReference>
<proteinExistence type="predicted"/>
<evidence type="ECO:0000313" key="5">
    <source>
        <dbReference type="EMBL" id="SVC97414.1"/>
    </source>
</evidence>
<evidence type="ECO:0000256" key="1">
    <source>
        <dbReference type="ARBA" id="ARBA00001964"/>
    </source>
</evidence>
<dbReference type="GO" id="GO:0004739">
    <property type="term" value="F:pyruvate dehydrogenase (acetyl-transferring) activity"/>
    <property type="evidence" value="ECO:0007669"/>
    <property type="project" value="TreeGrafter"/>
</dbReference>
<keyword evidence="2" id="KW-0560">Oxidoreductase</keyword>
<feature type="non-terminal residue" evidence="5">
    <location>
        <position position="214"/>
    </location>
</feature>
<reference evidence="5" key="1">
    <citation type="submission" date="2018-05" db="EMBL/GenBank/DDBJ databases">
        <authorList>
            <person name="Lanie J.A."/>
            <person name="Ng W.-L."/>
            <person name="Kazmierczak K.M."/>
            <person name="Andrzejewski T.M."/>
            <person name="Davidsen T.M."/>
            <person name="Wayne K.J."/>
            <person name="Tettelin H."/>
            <person name="Glass J.I."/>
            <person name="Rusch D."/>
            <person name="Podicherti R."/>
            <person name="Tsui H.-C.T."/>
            <person name="Winkler M.E."/>
        </authorList>
    </citation>
    <scope>NUCLEOTIDE SEQUENCE</scope>
</reference>
<keyword evidence="3" id="KW-0786">Thiamine pyrophosphate</keyword>
<organism evidence="5">
    <name type="scientific">marine metagenome</name>
    <dbReference type="NCBI Taxonomy" id="408172"/>
    <lineage>
        <taxon>unclassified sequences</taxon>
        <taxon>metagenomes</taxon>
        <taxon>ecological metagenomes</taxon>
    </lineage>
</organism>
<feature type="domain" description="Dehydrogenase E1 component" evidence="4">
    <location>
        <begin position="13"/>
        <end position="213"/>
    </location>
</feature>
<dbReference type="PANTHER" id="PTHR11516:SF60">
    <property type="entry name" value="PYRUVATE DEHYDROGENASE E1 COMPONENT SUBUNIT ALPHA"/>
    <property type="match status" value="1"/>
</dbReference>
<accession>A0A382RI77</accession>
<evidence type="ECO:0000256" key="2">
    <source>
        <dbReference type="ARBA" id="ARBA00023002"/>
    </source>
</evidence>
<dbReference type="InterPro" id="IPR050642">
    <property type="entry name" value="PDH_E1_Alpha_Subunit"/>
</dbReference>
<evidence type="ECO:0000256" key="3">
    <source>
        <dbReference type="ARBA" id="ARBA00023052"/>
    </source>
</evidence>